<dbReference type="AlphaFoldDB" id="A0AAW3N0S8"/>
<dbReference type="Gene3D" id="1.10.10.2910">
    <property type="match status" value="1"/>
</dbReference>
<keyword evidence="3" id="KW-1185">Reference proteome</keyword>
<accession>A0AAW3N0S8</accession>
<gene>
    <name evidence="2" type="ORF">WJ96_33175</name>
</gene>
<evidence type="ECO:0000313" key="3">
    <source>
        <dbReference type="Proteomes" id="UP000056453"/>
    </source>
</evidence>
<comment type="caution">
    <text evidence="2">The sequence shown here is derived from an EMBL/GenBank/DDBJ whole genome shotgun (WGS) entry which is preliminary data.</text>
</comment>
<reference evidence="2 3" key="1">
    <citation type="submission" date="2015-11" db="EMBL/GenBank/DDBJ databases">
        <title>Expanding the genomic diversity of Burkholderia species for the development of highly accurate diagnostics.</title>
        <authorList>
            <person name="Sahl J."/>
            <person name="Keim P."/>
            <person name="Wagner D."/>
        </authorList>
    </citation>
    <scope>NUCLEOTIDE SEQUENCE [LARGE SCALE GENOMIC DNA]</scope>
    <source>
        <strain evidence="2 3">MSMB1808WGS</strain>
    </source>
</reference>
<evidence type="ECO:0000259" key="1">
    <source>
        <dbReference type="Pfam" id="PF06114"/>
    </source>
</evidence>
<protein>
    <recommendedName>
        <fullName evidence="1">IrrE N-terminal-like domain-containing protein</fullName>
    </recommendedName>
</protein>
<evidence type="ECO:0000313" key="2">
    <source>
        <dbReference type="EMBL" id="KVQ01847.1"/>
    </source>
</evidence>
<dbReference type="Proteomes" id="UP000056453">
    <property type="component" value="Unassembled WGS sequence"/>
</dbReference>
<proteinExistence type="predicted"/>
<sequence>MLVSEGCYKNDPYYLDASHLLENVLHRAQYTFHPDDSPELIETAAFAIPERKLIVIRADVYDKLSEGNAFSRYTVVHEFSHIVLDHAVTLHRGAVLGQHEWWEDSEWQANNLTAELLMPVAVVQALGGNAQLIQQRCGVSAKAAENRLKNLRNERLI</sequence>
<dbReference type="InterPro" id="IPR010359">
    <property type="entry name" value="IrrE_HExxH"/>
</dbReference>
<name>A0AAW3N0S8_9BURK</name>
<feature type="domain" description="IrrE N-terminal-like" evidence="1">
    <location>
        <begin position="72"/>
        <end position="149"/>
    </location>
</feature>
<dbReference type="EMBL" id="LPBJ01000021">
    <property type="protein sequence ID" value="KVQ01847.1"/>
    <property type="molecule type" value="Genomic_DNA"/>
</dbReference>
<organism evidence="2 3">
    <name type="scientific">Burkholderia ubonensis</name>
    <dbReference type="NCBI Taxonomy" id="101571"/>
    <lineage>
        <taxon>Bacteria</taxon>
        <taxon>Pseudomonadati</taxon>
        <taxon>Pseudomonadota</taxon>
        <taxon>Betaproteobacteria</taxon>
        <taxon>Burkholderiales</taxon>
        <taxon>Burkholderiaceae</taxon>
        <taxon>Burkholderia</taxon>
        <taxon>Burkholderia cepacia complex</taxon>
    </lineage>
</organism>
<dbReference type="Pfam" id="PF06114">
    <property type="entry name" value="Peptidase_M78"/>
    <property type="match status" value="1"/>
</dbReference>